<keyword evidence="3" id="KW-1185">Reference proteome</keyword>
<dbReference type="AlphaFoldDB" id="M1DRS6"/>
<keyword evidence="1" id="KW-0812">Transmembrane</keyword>
<keyword evidence="1" id="KW-0472">Membrane</keyword>
<keyword evidence="1" id="KW-1133">Transmembrane helix</keyword>
<dbReference type="PaxDb" id="4113-PGSC0003DMT400093354"/>
<organism evidence="2 3">
    <name type="scientific">Solanum tuberosum</name>
    <name type="common">Potato</name>
    <dbReference type="NCBI Taxonomy" id="4113"/>
    <lineage>
        <taxon>Eukaryota</taxon>
        <taxon>Viridiplantae</taxon>
        <taxon>Streptophyta</taxon>
        <taxon>Embryophyta</taxon>
        <taxon>Tracheophyta</taxon>
        <taxon>Spermatophyta</taxon>
        <taxon>Magnoliopsida</taxon>
        <taxon>eudicotyledons</taxon>
        <taxon>Gunneridae</taxon>
        <taxon>Pentapetalae</taxon>
        <taxon>asterids</taxon>
        <taxon>lamiids</taxon>
        <taxon>Solanales</taxon>
        <taxon>Solanaceae</taxon>
        <taxon>Solanoideae</taxon>
        <taxon>Solaneae</taxon>
        <taxon>Solanum</taxon>
    </lineage>
</organism>
<evidence type="ECO:0000313" key="3">
    <source>
        <dbReference type="Proteomes" id="UP000011115"/>
    </source>
</evidence>
<evidence type="ECO:0000256" key="1">
    <source>
        <dbReference type="SAM" id="Phobius"/>
    </source>
</evidence>
<feature type="transmembrane region" description="Helical" evidence="1">
    <location>
        <begin position="27"/>
        <end position="51"/>
    </location>
</feature>
<reference evidence="3" key="1">
    <citation type="journal article" date="2011" name="Nature">
        <title>Genome sequence and analysis of the tuber crop potato.</title>
        <authorList>
            <consortium name="The Potato Genome Sequencing Consortium"/>
        </authorList>
    </citation>
    <scope>NUCLEOTIDE SEQUENCE [LARGE SCALE GENOMIC DNA]</scope>
    <source>
        <strain evidence="3">cv. DM1-3 516 R44</strain>
    </source>
</reference>
<reference evidence="2" key="2">
    <citation type="submission" date="2015-06" db="UniProtKB">
        <authorList>
            <consortium name="EnsemblPlants"/>
        </authorList>
    </citation>
    <scope>IDENTIFICATION</scope>
    <source>
        <strain evidence="2">DM1-3 516 R44</strain>
    </source>
</reference>
<dbReference type="EnsemblPlants" id="PGSC0003DMT400093354">
    <property type="protein sequence ID" value="PGSC0003DMT400093354"/>
    <property type="gene ID" value="PGSC0003DMG400042925"/>
</dbReference>
<dbReference type="InParanoid" id="M1DRS6"/>
<proteinExistence type="predicted"/>
<sequence>MRRLRDNLYLMSKGDSSGPARWMLDHLAFRAILMVLPWLVRALLMVSLVLIQRASRNQTHPLLERSSAHLRHRFQSPTHRLGMYMCVQVGHDLHGTDFTFQMLCCPLFFVPGFS</sequence>
<dbReference type="HOGENOM" id="CLU_2125503_0_0_1"/>
<dbReference type="Proteomes" id="UP000011115">
    <property type="component" value="Unassembled WGS sequence"/>
</dbReference>
<protein>
    <submittedName>
        <fullName evidence="2">Uncharacterized protein</fullName>
    </submittedName>
</protein>
<accession>M1DRS6</accession>
<evidence type="ECO:0000313" key="2">
    <source>
        <dbReference type="EnsemblPlants" id="PGSC0003DMT400093354"/>
    </source>
</evidence>
<name>M1DRS6_SOLTU</name>
<dbReference type="Gramene" id="PGSC0003DMT400093354">
    <property type="protein sequence ID" value="PGSC0003DMT400093354"/>
    <property type="gene ID" value="PGSC0003DMG400042925"/>
</dbReference>